<dbReference type="HOGENOM" id="CLU_142395_0_0_1"/>
<dbReference type="Proteomes" id="UP000054018">
    <property type="component" value="Unassembled WGS sequence"/>
</dbReference>
<evidence type="ECO:0000313" key="2">
    <source>
        <dbReference type="Proteomes" id="UP000054018"/>
    </source>
</evidence>
<reference evidence="2" key="2">
    <citation type="submission" date="2015-01" db="EMBL/GenBank/DDBJ databases">
        <title>Evolutionary Origins and Diversification of the Mycorrhizal Mutualists.</title>
        <authorList>
            <consortium name="DOE Joint Genome Institute"/>
            <consortium name="Mycorrhizal Genomics Consortium"/>
            <person name="Kohler A."/>
            <person name="Kuo A."/>
            <person name="Nagy L.G."/>
            <person name="Floudas D."/>
            <person name="Copeland A."/>
            <person name="Barry K.W."/>
            <person name="Cichocki N."/>
            <person name="Veneault-Fourrey C."/>
            <person name="LaButti K."/>
            <person name="Lindquist E.A."/>
            <person name="Lipzen A."/>
            <person name="Lundell T."/>
            <person name="Morin E."/>
            <person name="Murat C."/>
            <person name="Riley R."/>
            <person name="Ohm R."/>
            <person name="Sun H."/>
            <person name="Tunlid A."/>
            <person name="Henrissat B."/>
            <person name="Grigoriev I.V."/>
            <person name="Hibbett D.S."/>
            <person name="Martin F."/>
        </authorList>
    </citation>
    <scope>NUCLEOTIDE SEQUENCE [LARGE SCALE GENOMIC DNA]</scope>
    <source>
        <strain evidence="2">441</strain>
    </source>
</reference>
<dbReference type="AlphaFoldDB" id="A0A0C9YTX2"/>
<name>A0A0C9YTX2_9AGAM</name>
<organism evidence="1 2">
    <name type="scientific">Pisolithus microcarpus 441</name>
    <dbReference type="NCBI Taxonomy" id="765257"/>
    <lineage>
        <taxon>Eukaryota</taxon>
        <taxon>Fungi</taxon>
        <taxon>Dikarya</taxon>
        <taxon>Basidiomycota</taxon>
        <taxon>Agaricomycotina</taxon>
        <taxon>Agaricomycetes</taxon>
        <taxon>Agaricomycetidae</taxon>
        <taxon>Boletales</taxon>
        <taxon>Sclerodermatineae</taxon>
        <taxon>Pisolithaceae</taxon>
        <taxon>Pisolithus</taxon>
    </lineage>
</organism>
<proteinExistence type="predicted"/>
<keyword evidence="2" id="KW-1185">Reference proteome</keyword>
<accession>A0A0C9YTX2</accession>
<sequence>MNSLNSSTGFSLFQLHISHSPRLLPPLSAEDTHSTDGAEGFLSCLQLDILEAQDNLFAAKAFQAHAANQHQVPDPKFQVGDKVMLSTKHRHQENFNEMIMLYKTLSTL</sequence>
<reference evidence="1 2" key="1">
    <citation type="submission" date="2014-04" db="EMBL/GenBank/DDBJ databases">
        <authorList>
            <consortium name="DOE Joint Genome Institute"/>
            <person name="Kuo A."/>
            <person name="Kohler A."/>
            <person name="Costa M.D."/>
            <person name="Nagy L.G."/>
            <person name="Floudas D."/>
            <person name="Copeland A."/>
            <person name="Barry K.W."/>
            <person name="Cichocki N."/>
            <person name="Veneault-Fourrey C."/>
            <person name="LaButti K."/>
            <person name="Lindquist E.A."/>
            <person name="Lipzen A."/>
            <person name="Lundell T."/>
            <person name="Morin E."/>
            <person name="Murat C."/>
            <person name="Sun H."/>
            <person name="Tunlid A."/>
            <person name="Henrissat B."/>
            <person name="Grigoriev I.V."/>
            <person name="Hibbett D.S."/>
            <person name="Martin F."/>
            <person name="Nordberg H.P."/>
            <person name="Cantor M.N."/>
            <person name="Hua S.X."/>
        </authorList>
    </citation>
    <scope>NUCLEOTIDE SEQUENCE [LARGE SCALE GENOMIC DNA]</scope>
    <source>
        <strain evidence="1 2">441</strain>
    </source>
</reference>
<protein>
    <submittedName>
        <fullName evidence="1">Uncharacterized protein</fullName>
    </submittedName>
</protein>
<dbReference type="OrthoDB" id="3268967at2759"/>
<dbReference type="STRING" id="765257.A0A0C9YTX2"/>
<gene>
    <name evidence="1" type="ORF">PISMIDRAFT_122882</name>
</gene>
<dbReference type="EMBL" id="KN834241">
    <property type="protein sequence ID" value="KIK11333.1"/>
    <property type="molecule type" value="Genomic_DNA"/>
</dbReference>
<evidence type="ECO:0000313" key="1">
    <source>
        <dbReference type="EMBL" id="KIK11333.1"/>
    </source>
</evidence>